<dbReference type="CDD" id="cd01347">
    <property type="entry name" value="ligand_gated_channel"/>
    <property type="match status" value="1"/>
</dbReference>
<evidence type="ECO:0000256" key="4">
    <source>
        <dbReference type="ARBA" id="ARBA00022692"/>
    </source>
</evidence>
<sequence>MKDIIEMLKTGKYTCVIKNNNQIRTFTQRGVRDLYELLNNDPDFLKGAFVADKVVGKASAALMIAGGVKKFYTHMISKQALNLLKDKDIEVEYEKEVPVIINRDQTDWCPMEKMCQKENSIENILKLVRDFLNQSKLKTLALFILGMTLSLGSKGQEKTDSLKNKKTISLDEVTVTGTRFETDIRHLPLSISIITTDQIKNSQQPSLLPILNEQVPGLFITSRGIMGYGVANGAAGTMNLRGIGGQPTTGLLVLIDGEPQYMGLMGHPMADAYQTMLAERVEVIRGPASVLYGSNAMGGVINIVTPQIKQDTVTYHARVGYGSYNTLQSSVSNTFRKKGFSRKLAFSYNRTDGHRPNMEFDQWNGFTKLAYEIANQWNISFDLNLSHFNSSNPGTENEPIIDNDAQITRGMTSLALENKFHQTSGAIKFYYNWGQHKINDGYPIDGEPLDYRFRSNDKMTGISWYQSASLFPNNRLTVGVDYQYFGGEARNQFIDNAENVTLADTSLNETAAYVSIRQYLGNRLTFDAGLRYDKHSKTGTQWIPQAGIALHLPNTLVVKANAAKGFRNPTIRELFMFPPQNPDLNPESVMNYEVSVSQQLFSNSFQYNLNLFYLEGDNIIQTVFSDGRPLNINTGKIKNHGIEASITYKINQWWTTHANYSWLNMKYPVVATPQHKAFTDVTFSKKKFRISSGFQYINGLFTSVEDDEQENFLLWNVKANYRLNPLIRFFVNGENLLAQKYEINEGYPMPKATFMTGINFNF</sequence>
<dbReference type="Gene3D" id="2.170.130.10">
    <property type="entry name" value="TonB-dependent receptor, plug domain"/>
    <property type="match status" value="1"/>
</dbReference>
<evidence type="ECO:0000256" key="5">
    <source>
        <dbReference type="ARBA" id="ARBA00022729"/>
    </source>
</evidence>
<evidence type="ECO:0000256" key="11">
    <source>
        <dbReference type="RuleBase" id="RU003357"/>
    </source>
</evidence>
<comment type="subcellular location">
    <subcellularLocation>
        <location evidence="1 10">Cell outer membrane</location>
        <topology evidence="1 10">Multi-pass membrane protein</topology>
    </subcellularLocation>
</comment>
<dbReference type="Gene3D" id="3.40.140.30">
    <property type="entry name" value="Hypothetical protein TM1506"/>
    <property type="match status" value="1"/>
</dbReference>
<keyword evidence="4 10" id="KW-0812">Transmembrane</keyword>
<keyword evidence="3 10" id="KW-1134">Transmembrane beta strand</keyword>
<evidence type="ECO:0000313" key="15">
    <source>
        <dbReference type="Proteomes" id="UP000181976"/>
    </source>
</evidence>
<dbReference type="AlphaFoldDB" id="A0A1I2DUV1"/>
<dbReference type="PANTHER" id="PTHR30069">
    <property type="entry name" value="TONB-DEPENDENT OUTER MEMBRANE RECEPTOR"/>
    <property type="match status" value="1"/>
</dbReference>
<evidence type="ECO:0000256" key="7">
    <source>
        <dbReference type="ARBA" id="ARBA00023136"/>
    </source>
</evidence>
<name>A0A1I2DUV1_9BACT</name>
<dbReference type="GO" id="GO:0009279">
    <property type="term" value="C:cell outer membrane"/>
    <property type="evidence" value="ECO:0007669"/>
    <property type="project" value="UniProtKB-SubCell"/>
</dbReference>
<dbReference type="Pfam" id="PF08973">
    <property type="entry name" value="TM1506"/>
    <property type="match status" value="1"/>
</dbReference>
<dbReference type="PROSITE" id="PS52016">
    <property type="entry name" value="TONB_DEPENDENT_REC_3"/>
    <property type="match status" value="1"/>
</dbReference>
<evidence type="ECO:0000256" key="6">
    <source>
        <dbReference type="ARBA" id="ARBA00023077"/>
    </source>
</evidence>
<evidence type="ECO:0000259" key="13">
    <source>
        <dbReference type="Pfam" id="PF07715"/>
    </source>
</evidence>
<evidence type="ECO:0000259" key="12">
    <source>
        <dbReference type="Pfam" id="PF00593"/>
    </source>
</evidence>
<evidence type="ECO:0000256" key="9">
    <source>
        <dbReference type="ARBA" id="ARBA00023237"/>
    </source>
</evidence>
<keyword evidence="2 10" id="KW-0813">Transport</keyword>
<dbReference type="RefSeq" id="WP_010526569.1">
    <property type="nucleotide sequence ID" value="NZ_AFSL01000012.1"/>
</dbReference>
<evidence type="ECO:0000256" key="2">
    <source>
        <dbReference type="ARBA" id="ARBA00022448"/>
    </source>
</evidence>
<dbReference type="InterPro" id="IPR012910">
    <property type="entry name" value="Plug_dom"/>
</dbReference>
<dbReference type="GO" id="GO:0015344">
    <property type="term" value="F:siderophore uptake transmembrane transporter activity"/>
    <property type="evidence" value="ECO:0007669"/>
    <property type="project" value="TreeGrafter"/>
</dbReference>
<keyword evidence="9 10" id="KW-0998">Cell outer membrane</keyword>
<comment type="similarity">
    <text evidence="10 11">Belongs to the TonB-dependent receptor family.</text>
</comment>
<accession>A0A1I2DUV1</accession>
<dbReference type="InterPro" id="IPR016193">
    <property type="entry name" value="Cytidine_deaminase-like"/>
</dbReference>
<dbReference type="InParanoid" id="A0A1I2DUV1"/>
<protein>
    <submittedName>
        <fullName evidence="14">Iron complex outermembrane recepter protein</fullName>
    </submittedName>
</protein>
<evidence type="ECO:0000256" key="1">
    <source>
        <dbReference type="ARBA" id="ARBA00004571"/>
    </source>
</evidence>
<dbReference type="EMBL" id="FONA01000020">
    <property type="protein sequence ID" value="SFE84306.1"/>
    <property type="molecule type" value="Genomic_DNA"/>
</dbReference>
<dbReference type="Pfam" id="PF00593">
    <property type="entry name" value="TonB_dep_Rec_b-barrel"/>
    <property type="match status" value="1"/>
</dbReference>
<dbReference type="InterPro" id="IPR015067">
    <property type="entry name" value="DUF1893_TM1506-like"/>
</dbReference>
<dbReference type="eggNOG" id="COG4206">
    <property type="taxonomic scope" value="Bacteria"/>
</dbReference>
<reference evidence="14 15" key="1">
    <citation type="submission" date="2016-10" db="EMBL/GenBank/DDBJ databases">
        <authorList>
            <person name="de Groot N.N."/>
        </authorList>
    </citation>
    <scope>NUCLEOTIDE SEQUENCE [LARGE SCALE GENOMIC DNA]</scope>
    <source>
        <strain evidence="14 15">DSM 19012</strain>
    </source>
</reference>
<dbReference type="InterPro" id="IPR036942">
    <property type="entry name" value="Beta-barrel_TonB_sf"/>
</dbReference>
<evidence type="ECO:0000256" key="3">
    <source>
        <dbReference type="ARBA" id="ARBA00022452"/>
    </source>
</evidence>
<keyword evidence="7 10" id="KW-0472">Membrane</keyword>
<proteinExistence type="inferred from homology"/>
<organism evidence="14 15">
    <name type="scientific">Thermophagus xiamenensis</name>
    <dbReference type="NCBI Taxonomy" id="385682"/>
    <lineage>
        <taxon>Bacteria</taxon>
        <taxon>Pseudomonadati</taxon>
        <taxon>Bacteroidota</taxon>
        <taxon>Bacteroidia</taxon>
        <taxon>Marinilabiliales</taxon>
        <taxon>Marinilabiliaceae</taxon>
        <taxon>Thermophagus</taxon>
    </lineage>
</organism>
<evidence type="ECO:0000256" key="8">
    <source>
        <dbReference type="ARBA" id="ARBA00023170"/>
    </source>
</evidence>
<dbReference type="GO" id="GO:0003824">
    <property type="term" value="F:catalytic activity"/>
    <property type="evidence" value="ECO:0007669"/>
    <property type="project" value="InterPro"/>
</dbReference>
<dbReference type="InterPro" id="IPR037066">
    <property type="entry name" value="Plug_dom_sf"/>
</dbReference>
<keyword evidence="5" id="KW-0732">Signal</keyword>
<dbReference type="GO" id="GO:0044718">
    <property type="term" value="P:siderophore transmembrane transport"/>
    <property type="evidence" value="ECO:0007669"/>
    <property type="project" value="TreeGrafter"/>
</dbReference>
<keyword evidence="8" id="KW-0675">Receptor</keyword>
<dbReference type="Proteomes" id="UP000181976">
    <property type="component" value="Unassembled WGS sequence"/>
</dbReference>
<evidence type="ECO:0000313" key="14">
    <source>
        <dbReference type="EMBL" id="SFE84306.1"/>
    </source>
</evidence>
<keyword evidence="6 11" id="KW-0798">TonB box</keyword>
<evidence type="ECO:0000256" key="10">
    <source>
        <dbReference type="PROSITE-ProRule" id="PRU01360"/>
    </source>
</evidence>
<dbReference type="InterPro" id="IPR000531">
    <property type="entry name" value="Beta-barrel_TonB"/>
</dbReference>
<dbReference type="InterPro" id="IPR037081">
    <property type="entry name" value="Hyp_TM1506"/>
</dbReference>
<dbReference type="PANTHER" id="PTHR30069:SF29">
    <property type="entry name" value="HEMOGLOBIN AND HEMOGLOBIN-HAPTOGLOBIN-BINDING PROTEIN 1-RELATED"/>
    <property type="match status" value="1"/>
</dbReference>
<feature type="domain" description="TonB-dependent receptor plug" evidence="13">
    <location>
        <begin position="184"/>
        <end position="300"/>
    </location>
</feature>
<feature type="domain" description="TonB-dependent receptor-like beta-barrel" evidence="12">
    <location>
        <begin position="354"/>
        <end position="736"/>
    </location>
</feature>
<dbReference type="Gene3D" id="2.40.170.20">
    <property type="entry name" value="TonB-dependent receptor, beta-barrel domain"/>
    <property type="match status" value="1"/>
</dbReference>
<dbReference type="Pfam" id="PF07715">
    <property type="entry name" value="Plug"/>
    <property type="match status" value="1"/>
</dbReference>
<dbReference type="InterPro" id="IPR039426">
    <property type="entry name" value="TonB-dep_rcpt-like"/>
</dbReference>
<dbReference type="STRING" id="385682.SAMN05444380_12034"/>
<keyword evidence="15" id="KW-1185">Reference proteome</keyword>
<dbReference type="FunCoup" id="A0A1I2DUV1">
    <property type="interactions" value="96"/>
</dbReference>
<dbReference type="SUPFAM" id="SSF53927">
    <property type="entry name" value="Cytidine deaminase-like"/>
    <property type="match status" value="1"/>
</dbReference>
<gene>
    <name evidence="14" type="ORF">SAMN05444380_12034</name>
</gene>
<dbReference type="SUPFAM" id="SSF56935">
    <property type="entry name" value="Porins"/>
    <property type="match status" value="1"/>
</dbReference>
<dbReference type="OrthoDB" id="1109239at2"/>